<sequence>MQKEIMANGPIQVAFNVYKSFMSYKSGVYKKKTFELIPEGGHAVKIVGWGTDPDQGDYWTVANSWNTNWGDSGFFKIVRGKNECGVEKRGPPYAGEPAL</sequence>
<protein>
    <recommendedName>
        <fullName evidence="3">Peptidase C1A papain C-terminal domain-containing protein</fullName>
    </recommendedName>
</protein>
<dbReference type="InterPro" id="IPR025661">
    <property type="entry name" value="Pept_asp_AS"/>
</dbReference>
<dbReference type="PROSITE" id="PS00640">
    <property type="entry name" value="THIOL_PROTEASE_ASN"/>
    <property type="match status" value="1"/>
</dbReference>
<evidence type="ECO:0000313" key="4">
    <source>
        <dbReference type="EMBL" id="CAE0111075.1"/>
    </source>
</evidence>
<evidence type="ECO:0000256" key="2">
    <source>
        <dbReference type="ARBA" id="ARBA00023157"/>
    </source>
</evidence>
<dbReference type="EMBL" id="HBHX01021011">
    <property type="protein sequence ID" value="CAE0111075.1"/>
    <property type="molecule type" value="Transcribed_RNA"/>
</dbReference>
<feature type="domain" description="Peptidase C1A papain C-terminal" evidence="3">
    <location>
        <begin position="1"/>
        <end position="88"/>
    </location>
</feature>
<reference evidence="4" key="1">
    <citation type="submission" date="2021-01" db="EMBL/GenBank/DDBJ databases">
        <authorList>
            <person name="Corre E."/>
            <person name="Pelletier E."/>
            <person name="Niang G."/>
            <person name="Scheremetjew M."/>
            <person name="Finn R."/>
            <person name="Kale V."/>
            <person name="Holt S."/>
            <person name="Cochrane G."/>
            <person name="Meng A."/>
            <person name="Brown T."/>
            <person name="Cohen L."/>
        </authorList>
    </citation>
    <scope>NUCLEOTIDE SEQUENCE</scope>
    <source>
        <strain evidence="4">CCMP281</strain>
    </source>
</reference>
<dbReference type="InterPro" id="IPR013128">
    <property type="entry name" value="Peptidase_C1A"/>
</dbReference>
<dbReference type="PANTHER" id="PTHR12411">
    <property type="entry name" value="CYSTEINE PROTEASE FAMILY C1-RELATED"/>
    <property type="match status" value="1"/>
</dbReference>
<dbReference type="GO" id="GO:0008234">
    <property type="term" value="F:cysteine-type peptidase activity"/>
    <property type="evidence" value="ECO:0007669"/>
    <property type="project" value="InterPro"/>
</dbReference>
<evidence type="ECO:0000259" key="3">
    <source>
        <dbReference type="Pfam" id="PF00112"/>
    </source>
</evidence>
<dbReference type="InterPro" id="IPR025660">
    <property type="entry name" value="Pept_his_AS"/>
</dbReference>
<proteinExistence type="inferred from homology"/>
<name>A0A7S3EVQ1_9EUKA</name>
<comment type="similarity">
    <text evidence="1">Belongs to the peptidase C1 family.</text>
</comment>
<dbReference type="SUPFAM" id="SSF54001">
    <property type="entry name" value="Cysteine proteinases"/>
    <property type="match status" value="1"/>
</dbReference>
<organism evidence="4">
    <name type="scientific">Haptolina ericina</name>
    <dbReference type="NCBI Taxonomy" id="156174"/>
    <lineage>
        <taxon>Eukaryota</taxon>
        <taxon>Haptista</taxon>
        <taxon>Haptophyta</taxon>
        <taxon>Prymnesiophyceae</taxon>
        <taxon>Prymnesiales</taxon>
        <taxon>Prymnesiaceae</taxon>
        <taxon>Haptolina</taxon>
    </lineage>
</organism>
<dbReference type="Pfam" id="PF00112">
    <property type="entry name" value="Peptidase_C1"/>
    <property type="match status" value="1"/>
</dbReference>
<gene>
    <name evidence="4" type="ORF">HERI1096_LOCUS11735</name>
</gene>
<evidence type="ECO:0000256" key="1">
    <source>
        <dbReference type="ARBA" id="ARBA00008455"/>
    </source>
</evidence>
<dbReference type="AlphaFoldDB" id="A0A7S3EVQ1"/>
<dbReference type="Gene3D" id="3.90.70.10">
    <property type="entry name" value="Cysteine proteinases"/>
    <property type="match status" value="1"/>
</dbReference>
<dbReference type="PROSITE" id="PS00639">
    <property type="entry name" value="THIOL_PROTEASE_HIS"/>
    <property type="match status" value="1"/>
</dbReference>
<dbReference type="GO" id="GO:0006508">
    <property type="term" value="P:proteolysis"/>
    <property type="evidence" value="ECO:0007669"/>
    <property type="project" value="InterPro"/>
</dbReference>
<keyword evidence="2" id="KW-1015">Disulfide bond</keyword>
<accession>A0A7S3EVQ1</accession>
<dbReference type="InterPro" id="IPR038765">
    <property type="entry name" value="Papain-like_cys_pep_sf"/>
</dbReference>
<dbReference type="InterPro" id="IPR000668">
    <property type="entry name" value="Peptidase_C1A_C"/>
</dbReference>